<dbReference type="SUPFAM" id="SSF53474">
    <property type="entry name" value="alpha/beta-Hydrolases"/>
    <property type="match status" value="1"/>
</dbReference>
<proteinExistence type="inferred from homology"/>
<organism evidence="3 4">
    <name type="scientific">Trichonephila inaurata madagascariensis</name>
    <dbReference type="NCBI Taxonomy" id="2747483"/>
    <lineage>
        <taxon>Eukaryota</taxon>
        <taxon>Metazoa</taxon>
        <taxon>Ecdysozoa</taxon>
        <taxon>Arthropoda</taxon>
        <taxon>Chelicerata</taxon>
        <taxon>Arachnida</taxon>
        <taxon>Araneae</taxon>
        <taxon>Araneomorphae</taxon>
        <taxon>Entelegynae</taxon>
        <taxon>Araneoidea</taxon>
        <taxon>Nephilidae</taxon>
        <taxon>Trichonephila</taxon>
        <taxon>Trichonephila inaurata</taxon>
    </lineage>
</organism>
<name>A0A8X6YJB1_9ARAC</name>
<comment type="similarity">
    <text evidence="1">Belongs to the peptidase S33 family.</text>
</comment>
<accession>A0A8X6YJB1</accession>
<dbReference type="InterPro" id="IPR029058">
    <property type="entry name" value="AB_hydrolase_fold"/>
</dbReference>
<dbReference type="PANTHER" id="PTHR21661:SF35">
    <property type="entry name" value="EPOXIDE HYDROLASE"/>
    <property type="match status" value="1"/>
</dbReference>
<sequence length="267" mass="30524">MARIMISLMDCLGYSKFYVHGYDWGSITASLMARYYPYRVKGLHVNMCFSVPNLFDSIIKSVVTSFFPFLINSAEYEIFFPFKNKLRKLFENSGYLHMHSTKPDTLGCAMADSPVGMAAYILDKILSKTNPDYLDLHDGYLTQKISFDEVLTMVTILWVNNNFMSGARFFKENVNDVLKRTHEKLPLAVPCGVAFFPNQAIMLPKFMMSDLVEDLVSYTVMPRSANHAAIEEPQLLVDDIRTFVHIVENQPERLPFSHAKNSVLTNK</sequence>
<evidence type="ECO:0000313" key="3">
    <source>
        <dbReference type="EMBL" id="GFY73976.1"/>
    </source>
</evidence>
<dbReference type="PANTHER" id="PTHR21661">
    <property type="entry name" value="EPOXIDE HYDROLASE 1-RELATED"/>
    <property type="match status" value="1"/>
</dbReference>
<keyword evidence="4" id="KW-1185">Reference proteome</keyword>
<protein>
    <submittedName>
        <fullName evidence="3">Epoxide hydrolase 1</fullName>
    </submittedName>
</protein>
<evidence type="ECO:0000256" key="2">
    <source>
        <dbReference type="ARBA" id="ARBA00022801"/>
    </source>
</evidence>
<evidence type="ECO:0000256" key="1">
    <source>
        <dbReference type="ARBA" id="ARBA00010088"/>
    </source>
</evidence>
<gene>
    <name evidence="3" type="primary">EPHX1</name>
    <name evidence="3" type="ORF">TNIN_22761</name>
</gene>
<dbReference type="EMBL" id="BMAV01020493">
    <property type="protein sequence ID" value="GFY73976.1"/>
    <property type="molecule type" value="Genomic_DNA"/>
</dbReference>
<dbReference type="OrthoDB" id="7130006at2759"/>
<dbReference type="GO" id="GO:0004301">
    <property type="term" value="F:epoxide hydrolase activity"/>
    <property type="evidence" value="ECO:0007669"/>
    <property type="project" value="TreeGrafter"/>
</dbReference>
<evidence type="ECO:0000313" key="4">
    <source>
        <dbReference type="Proteomes" id="UP000886998"/>
    </source>
</evidence>
<reference evidence="3" key="1">
    <citation type="submission" date="2020-08" db="EMBL/GenBank/DDBJ databases">
        <title>Multicomponent nature underlies the extraordinary mechanical properties of spider dragline silk.</title>
        <authorList>
            <person name="Kono N."/>
            <person name="Nakamura H."/>
            <person name="Mori M."/>
            <person name="Yoshida Y."/>
            <person name="Ohtoshi R."/>
            <person name="Malay A.D."/>
            <person name="Moran D.A.P."/>
            <person name="Tomita M."/>
            <person name="Numata K."/>
            <person name="Arakawa K."/>
        </authorList>
    </citation>
    <scope>NUCLEOTIDE SEQUENCE</scope>
</reference>
<dbReference type="Gene3D" id="3.40.50.1820">
    <property type="entry name" value="alpha/beta hydrolase"/>
    <property type="match status" value="1"/>
</dbReference>
<dbReference type="Proteomes" id="UP000886998">
    <property type="component" value="Unassembled WGS sequence"/>
</dbReference>
<dbReference type="AlphaFoldDB" id="A0A8X6YJB1"/>
<keyword evidence="2 3" id="KW-0378">Hydrolase</keyword>
<dbReference type="GO" id="GO:0097176">
    <property type="term" value="P:epoxide metabolic process"/>
    <property type="evidence" value="ECO:0007669"/>
    <property type="project" value="TreeGrafter"/>
</dbReference>
<comment type="caution">
    <text evidence="3">The sequence shown here is derived from an EMBL/GenBank/DDBJ whole genome shotgun (WGS) entry which is preliminary data.</text>
</comment>